<dbReference type="GO" id="GO:0005737">
    <property type="term" value="C:cytoplasm"/>
    <property type="evidence" value="ECO:0007669"/>
    <property type="project" value="UniProtKB-SubCell"/>
</dbReference>
<dbReference type="SMART" id="SM00448">
    <property type="entry name" value="REC"/>
    <property type="match status" value="1"/>
</dbReference>
<dbReference type="GO" id="GO:0003677">
    <property type="term" value="F:DNA binding"/>
    <property type="evidence" value="ECO:0007669"/>
    <property type="project" value="UniProtKB-KW"/>
</dbReference>
<dbReference type="InterPro" id="IPR011006">
    <property type="entry name" value="CheY-like_superfamily"/>
</dbReference>
<evidence type="ECO:0000313" key="12">
    <source>
        <dbReference type="EMBL" id="OLA37091.1"/>
    </source>
</evidence>
<evidence type="ECO:0000256" key="4">
    <source>
        <dbReference type="ARBA" id="ARBA00023012"/>
    </source>
</evidence>
<keyword evidence="2 9" id="KW-0963">Cytoplasm</keyword>
<dbReference type="PROSITE" id="PS50110">
    <property type="entry name" value="RESPONSE_REGULATORY"/>
    <property type="match status" value="1"/>
</dbReference>
<dbReference type="STRING" id="626940.BHW43_07385"/>
<comment type="subcellular location">
    <subcellularLocation>
        <location evidence="1 9">Cytoplasm</location>
    </subcellularLocation>
</comment>
<organism evidence="12 13">
    <name type="scientific">Phascolarctobacterium succinatutens</name>
    <dbReference type="NCBI Taxonomy" id="626940"/>
    <lineage>
        <taxon>Bacteria</taxon>
        <taxon>Bacillati</taxon>
        <taxon>Bacillota</taxon>
        <taxon>Negativicutes</taxon>
        <taxon>Acidaminococcales</taxon>
        <taxon>Acidaminococcaceae</taxon>
        <taxon>Phascolarctobacterium</taxon>
    </lineage>
</organism>
<name>A0A1Q6R3Y1_9FIRM</name>
<reference evidence="12 13" key="1">
    <citation type="journal article" date="2016" name="Nat. Biotechnol.">
        <title>Measurement of bacterial replication rates in microbial communities.</title>
        <authorList>
            <person name="Brown C.T."/>
            <person name="Olm M.R."/>
            <person name="Thomas B.C."/>
            <person name="Banfield J.F."/>
        </authorList>
    </citation>
    <scope>NUCLEOTIDE SEQUENCE [LARGE SCALE GENOMIC DNA]</scope>
    <source>
        <strain evidence="12">46_33</strain>
    </source>
</reference>
<keyword evidence="5 9" id="KW-0805">Transcription regulation</keyword>
<dbReference type="Pfam" id="PF00072">
    <property type="entry name" value="Response_reg"/>
    <property type="match status" value="1"/>
</dbReference>
<evidence type="ECO:0000256" key="10">
    <source>
        <dbReference type="PROSITE-ProRule" id="PRU00169"/>
    </source>
</evidence>
<dbReference type="SUPFAM" id="SSF52172">
    <property type="entry name" value="CheY-like"/>
    <property type="match status" value="1"/>
</dbReference>
<dbReference type="Pfam" id="PF20714">
    <property type="entry name" value="HTH_64"/>
    <property type="match status" value="1"/>
</dbReference>
<dbReference type="AlphaFoldDB" id="A0A1Q6R3Y1"/>
<evidence type="ECO:0000256" key="7">
    <source>
        <dbReference type="ARBA" id="ARBA00023159"/>
    </source>
</evidence>
<evidence type="ECO:0000313" key="13">
    <source>
        <dbReference type="Proteomes" id="UP000186777"/>
    </source>
</evidence>
<keyword evidence="6 9" id="KW-0238">DNA-binding</keyword>
<dbReference type="Gene3D" id="3.40.50.2300">
    <property type="match status" value="1"/>
</dbReference>
<evidence type="ECO:0000256" key="8">
    <source>
        <dbReference type="ARBA" id="ARBA00023163"/>
    </source>
</evidence>
<dbReference type="PANTHER" id="PTHR45526:SF1">
    <property type="entry name" value="TRANSCRIPTIONAL REGULATORY PROTEIN DCUR-RELATED"/>
    <property type="match status" value="1"/>
</dbReference>
<keyword evidence="8 9" id="KW-0804">Transcription</keyword>
<dbReference type="PANTHER" id="PTHR45526">
    <property type="entry name" value="TRANSCRIPTIONAL REGULATORY PROTEIN DPIA"/>
    <property type="match status" value="1"/>
</dbReference>
<comment type="caution">
    <text evidence="12">The sequence shown here is derived from an EMBL/GenBank/DDBJ whole genome shotgun (WGS) entry which is preliminary data.</text>
</comment>
<sequence>MINVLVVEDDPMVAQLHEHYLSQIKGFQLCDIAGNGDTALKLLRQNKYDLIILDVFMPTMDGLQLLAKIRENGYDVDVIIVSAANDKDKIKLALRLGAVDYIIKPFEFERFNLALNNYLKRYQIVEEQGIIKQADLDTTIMRQENQVAVTLPKGLDKNTLGTVWDCICGIDGMFTTEEVAGMVGISRVSIRKYLEFLKSLHLLKLDLHRGSVGRPVYKYLCLDKQSDVLKAYIQ</sequence>
<dbReference type="RefSeq" id="WP_277256810.1">
    <property type="nucleotide sequence ID" value="NZ_CALZYD010000013.1"/>
</dbReference>
<evidence type="ECO:0000256" key="3">
    <source>
        <dbReference type="ARBA" id="ARBA00022553"/>
    </source>
</evidence>
<proteinExistence type="predicted"/>
<dbReference type="InterPro" id="IPR048714">
    <property type="entry name" value="DpiA-like_HTH"/>
</dbReference>
<dbReference type="EMBL" id="MNTG01000033">
    <property type="protein sequence ID" value="OLA37091.1"/>
    <property type="molecule type" value="Genomic_DNA"/>
</dbReference>
<dbReference type="GO" id="GO:0000156">
    <property type="term" value="F:phosphorelay response regulator activity"/>
    <property type="evidence" value="ECO:0007669"/>
    <property type="project" value="TreeGrafter"/>
</dbReference>
<dbReference type="InterPro" id="IPR024187">
    <property type="entry name" value="Sig_transdc_resp-reg_cit/mal"/>
</dbReference>
<protein>
    <recommendedName>
        <fullName evidence="9">Transcriptional regulatory protein</fullName>
    </recommendedName>
</protein>
<accession>A0A1Q6R3Y1</accession>
<feature type="domain" description="Response regulatory" evidence="11">
    <location>
        <begin position="3"/>
        <end position="119"/>
    </location>
</feature>
<keyword evidence="7 9" id="KW-0010">Activator</keyword>
<evidence type="ECO:0000256" key="6">
    <source>
        <dbReference type="ARBA" id="ARBA00023125"/>
    </source>
</evidence>
<dbReference type="CDD" id="cd19925">
    <property type="entry name" value="REC_citrate_TCS"/>
    <property type="match status" value="1"/>
</dbReference>
<evidence type="ECO:0000256" key="1">
    <source>
        <dbReference type="ARBA" id="ARBA00004496"/>
    </source>
</evidence>
<dbReference type="Proteomes" id="UP000186777">
    <property type="component" value="Unassembled WGS sequence"/>
</dbReference>
<dbReference type="InterPro" id="IPR051271">
    <property type="entry name" value="2C-system_Tx_regulators"/>
</dbReference>
<dbReference type="InterPro" id="IPR001789">
    <property type="entry name" value="Sig_transdc_resp-reg_receiver"/>
</dbReference>
<dbReference type="GO" id="GO:0003700">
    <property type="term" value="F:DNA-binding transcription factor activity"/>
    <property type="evidence" value="ECO:0007669"/>
    <property type="project" value="InterPro"/>
</dbReference>
<dbReference type="PIRSF" id="PIRSF006171">
    <property type="entry name" value="RR_citrat_malat"/>
    <property type="match status" value="1"/>
</dbReference>
<evidence type="ECO:0000256" key="2">
    <source>
        <dbReference type="ARBA" id="ARBA00022490"/>
    </source>
</evidence>
<gene>
    <name evidence="12" type="ORF">BHW43_07385</name>
</gene>
<evidence type="ECO:0000256" key="9">
    <source>
        <dbReference type="PIRNR" id="PIRNR006171"/>
    </source>
</evidence>
<evidence type="ECO:0000259" key="11">
    <source>
        <dbReference type="PROSITE" id="PS50110"/>
    </source>
</evidence>
<evidence type="ECO:0000256" key="5">
    <source>
        <dbReference type="ARBA" id="ARBA00023015"/>
    </source>
</evidence>
<keyword evidence="4 9" id="KW-0902">Two-component regulatory system</keyword>
<feature type="modified residue" description="4-aspartylphosphate" evidence="10">
    <location>
        <position position="54"/>
    </location>
</feature>
<keyword evidence="3 10" id="KW-0597">Phosphoprotein</keyword>